<dbReference type="AlphaFoldDB" id="A0A645J7E2"/>
<dbReference type="EMBL" id="VSSQ01133735">
    <property type="protein sequence ID" value="MPN59578.1"/>
    <property type="molecule type" value="Genomic_DNA"/>
</dbReference>
<dbReference type="InterPro" id="IPR015943">
    <property type="entry name" value="WD40/YVTN_repeat-like_dom_sf"/>
</dbReference>
<comment type="caution">
    <text evidence="1">The sequence shown here is derived from an EMBL/GenBank/DDBJ whole genome shotgun (WGS) entry which is preliminary data.</text>
</comment>
<name>A0A645J7E2_9ZZZZ</name>
<proteinExistence type="predicted"/>
<gene>
    <name evidence="1" type="ORF">SDC9_207299</name>
</gene>
<evidence type="ECO:0008006" key="2">
    <source>
        <dbReference type="Google" id="ProtNLM"/>
    </source>
</evidence>
<reference evidence="1" key="1">
    <citation type="submission" date="2019-08" db="EMBL/GenBank/DDBJ databases">
        <authorList>
            <person name="Kucharzyk K."/>
            <person name="Murdoch R.W."/>
            <person name="Higgins S."/>
            <person name="Loffler F."/>
        </authorList>
    </citation>
    <scope>NUCLEOTIDE SEQUENCE</scope>
</reference>
<evidence type="ECO:0000313" key="1">
    <source>
        <dbReference type="EMBL" id="MPN59578.1"/>
    </source>
</evidence>
<protein>
    <recommendedName>
        <fullName evidence="2">Oligogalacturonate lyase domain-containing protein</fullName>
    </recommendedName>
</protein>
<accession>A0A645J7E2</accession>
<sequence>MNTDSLEVFPCFRQKKEDSVGHEFWTRDGLIFFDNRGPGHDGTITSRRTQAVVKETEDTGISPYVGLAEKTGKVRTTTPLMHYCNHYHCGKDARLLVGDQVDDIVRIDLTGSCPNVITLCRHKTSWYGQKTHCHPTISWEDDAVLYASDVQGRVHLYLTGWPD</sequence>
<organism evidence="1">
    <name type="scientific">bioreactor metagenome</name>
    <dbReference type="NCBI Taxonomy" id="1076179"/>
    <lineage>
        <taxon>unclassified sequences</taxon>
        <taxon>metagenomes</taxon>
        <taxon>ecological metagenomes</taxon>
    </lineage>
</organism>
<dbReference type="Gene3D" id="2.130.10.10">
    <property type="entry name" value="YVTN repeat-like/Quinoprotein amine dehydrogenase"/>
    <property type="match status" value="1"/>
</dbReference>